<gene>
    <name evidence="2" type="ORF">ACFQEV_19835</name>
</gene>
<sequence length="94" mass="9736">MDVVLITAAAARHDYVFDGEGRVTDSLPALSTLASDSAVFSCAYSGAPASKTTMRVLLTGTHATGQSAAELPTLLERFEDAGYATAAFHGNPDD</sequence>
<keyword evidence="3" id="KW-1185">Reference proteome</keyword>
<feature type="non-terminal residue" evidence="2">
    <location>
        <position position="94"/>
    </location>
</feature>
<dbReference type="RefSeq" id="WP_379699998.1">
    <property type="nucleotide sequence ID" value="NZ_JBHSXH010000016.1"/>
</dbReference>
<dbReference type="AlphaFoldDB" id="A0ABD5U2Z4"/>
<reference evidence="2 3" key="1">
    <citation type="journal article" date="2019" name="Int. J. Syst. Evol. Microbiol.">
        <title>The Global Catalogue of Microorganisms (GCM) 10K type strain sequencing project: providing services to taxonomists for standard genome sequencing and annotation.</title>
        <authorList>
            <consortium name="The Broad Institute Genomics Platform"/>
            <consortium name="The Broad Institute Genome Sequencing Center for Infectious Disease"/>
            <person name="Wu L."/>
            <person name="Ma J."/>
        </authorList>
    </citation>
    <scope>NUCLEOTIDE SEQUENCE [LARGE SCALE GENOMIC DNA]</scope>
    <source>
        <strain evidence="2 3">YIM 94188</strain>
    </source>
</reference>
<dbReference type="InterPro" id="IPR000917">
    <property type="entry name" value="Sulfatase_N"/>
</dbReference>
<feature type="domain" description="Sulfatase N-terminal" evidence="1">
    <location>
        <begin position="3"/>
        <end position="90"/>
    </location>
</feature>
<organism evidence="2 3">
    <name type="scientific">Halopelagius fulvigenes</name>
    <dbReference type="NCBI Taxonomy" id="1198324"/>
    <lineage>
        <taxon>Archaea</taxon>
        <taxon>Methanobacteriati</taxon>
        <taxon>Methanobacteriota</taxon>
        <taxon>Stenosarchaea group</taxon>
        <taxon>Halobacteria</taxon>
        <taxon>Halobacteriales</taxon>
        <taxon>Haloferacaceae</taxon>
    </lineage>
</organism>
<proteinExistence type="predicted"/>
<name>A0ABD5U2Z4_9EURY</name>
<evidence type="ECO:0000313" key="2">
    <source>
        <dbReference type="EMBL" id="MFC6827231.1"/>
    </source>
</evidence>
<evidence type="ECO:0000313" key="3">
    <source>
        <dbReference type="Proteomes" id="UP001596408"/>
    </source>
</evidence>
<dbReference type="InterPro" id="IPR017850">
    <property type="entry name" value="Alkaline_phosphatase_core_sf"/>
</dbReference>
<dbReference type="Proteomes" id="UP001596408">
    <property type="component" value="Unassembled WGS sequence"/>
</dbReference>
<comment type="caution">
    <text evidence="2">The sequence shown here is derived from an EMBL/GenBank/DDBJ whole genome shotgun (WGS) entry which is preliminary data.</text>
</comment>
<protein>
    <submittedName>
        <fullName evidence="2">Sulfatase-like hydrolase/transferase</fullName>
    </submittedName>
</protein>
<evidence type="ECO:0000259" key="1">
    <source>
        <dbReference type="Pfam" id="PF00884"/>
    </source>
</evidence>
<dbReference type="Pfam" id="PF00884">
    <property type="entry name" value="Sulfatase"/>
    <property type="match status" value="1"/>
</dbReference>
<accession>A0ABD5U2Z4</accession>
<dbReference type="EMBL" id="JBHSXH010000016">
    <property type="protein sequence ID" value="MFC6827231.1"/>
    <property type="molecule type" value="Genomic_DNA"/>
</dbReference>
<dbReference type="SUPFAM" id="SSF53649">
    <property type="entry name" value="Alkaline phosphatase-like"/>
    <property type="match status" value="1"/>
</dbReference>
<dbReference type="Gene3D" id="3.40.720.10">
    <property type="entry name" value="Alkaline Phosphatase, subunit A"/>
    <property type="match status" value="1"/>
</dbReference>